<sequence length="494" mass="55755">MVCLKERDNLKFKKWICATAASILLATTLNTTSIAKAEVTKSIADESIYDVLVDRYFNGTGENDYKVDPLDPSKFAGGDFKGIEQQLSLISQMGFSILSLGSVFATETYNGTMTTSYSEIEPQFGTSEEFTSLIKTLNENKIKAMIDFPLTNVSANHEWAKDPSKADWIVGKSGNKIRWDLRNVDVQDALIDSVVNFISTYNIGGVRLTNLDIADTAFLNKMIEAIKKVNNEIYVISNEESDANFDATFYDENHETYRNIYKNVDQDSSNQLKHVEPFAKGEGLPTQLMIDNLNTDRFVLDVEAFPPTRLKLSVASTLLLPGVPVMQYGTEIAMNGEAGPEAHQLYNFKTDDELVNYIANIQTLRNKSETLRRGEFKLIKNENGFLAFERYSDDERWIVVINNTGKTTRVDISADDIGEDKELRGMLESDVIRSNDDGIYPIVLDREVVEVFQVIDKVGINKLYIVLLAIVYVLFISFIVAMMRRSKRKRALEK</sequence>
<name>A0A494Z6B7_9BACL</name>
<dbReference type="InterPro" id="IPR006047">
    <property type="entry name" value="GH13_cat_dom"/>
</dbReference>
<evidence type="ECO:0000313" key="4">
    <source>
        <dbReference type="Proteomes" id="UP000272238"/>
    </source>
</evidence>
<comment type="caution">
    <text evidence="3">The sequence shown here is derived from an EMBL/GenBank/DDBJ whole genome shotgun (WGS) entry which is preliminary data.</text>
</comment>
<keyword evidence="4" id="KW-1185">Reference proteome</keyword>
<dbReference type="OrthoDB" id="9805159at2"/>
<dbReference type="GO" id="GO:0005975">
    <property type="term" value="P:carbohydrate metabolic process"/>
    <property type="evidence" value="ECO:0007669"/>
    <property type="project" value="InterPro"/>
</dbReference>
<dbReference type="Pfam" id="PF22026">
    <property type="entry name" value="Alpha-amylase_C_2"/>
    <property type="match status" value="1"/>
</dbReference>
<dbReference type="SUPFAM" id="SSF51445">
    <property type="entry name" value="(Trans)glycosidases"/>
    <property type="match status" value="1"/>
</dbReference>
<dbReference type="SUPFAM" id="SSF51011">
    <property type="entry name" value="Glycosyl hydrolase domain"/>
    <property type="match status" value="1"/>
</dbReference>
<keyword evidence="1" id="KW-1133">Transmembrane helix</keyword>
<dbReference type="Gene3D" id="3.20.20.80">
    <property type="entry name" value="Glycosidases"/>
    <property type="match status" value="1"/>
</dbReference>
<dbReference type="PANTHER" id="PTHR10357">
    <property type="entry name" value="ALPHA-AMYLASE FAMILY MEMBER"/>
    <property type="match status" value="1"/>
</dbReference>
<dbReference type="InterPro" id="IPR054174">
    <property type="entry name" value="Alpha-amylase-like_C"/>
</dbReference>
<evidence type="ECO:0000313" key="3">
    <source>
        <dbReference type="EMBL" id="RKQ18105.1"/>
    </source>
</evidence>
<keyword evidence="3" id="KW-0456">Lyase</keyword>
<evidence type="ECO:0000259" key="2">
    <source>
        <dbReference type="SMART" id="SM00642"/>
    </source>
</evidence>
<accession>A0A494Z6B7</accession>
<dbReference type="Proteomes" id="UP000272238">
    <property type="component" value="Unassembled WGS sequence"/>
</dbReference>
<organism evidence="3 4">
    <name type="scientific">Ureibacillus endophyticus</name>
    <dbReference type="NCBI Taxonomy" id="1978490"/>
    <lineage>
        <taxon>Bacteria</taxon>
        <taxon>Bacillati</taxon>
        <taxon>Bacillota</taxon>
        <taxon>Bacilli</taxon>
        <taxon>Bacillales</taxon>
        <taxon>Caryophanaceae</taxon>
        <taxon>Ureibacillus</taxon>
    </lineage>
</organism>
<gene>
    <name evidence="3" type="ORF">D8M03_06140</name>
</gene>
<dbReference type="AlphaFoldDB" id="A0A494Z6B7"/>
<dbReference type="InterPro" id="IPR017853">
    <property type="entry name" value="GH"/>
</dbReference>
<dbReference type="GO" id="GO:0016829">
    <property type="term" value="F:lyase activity"/>
    <property type="evidence" value="ECO:0007669"/>
    <property type="project" value="UniProtKB-KW"/>
</dbReference>
<keyword evidence="1" id="KW-0472">Membrane</keyword>
<feature type="domain" description="Glycosyl hydrolase family 13 catalytic" evidence="2">
    <location>
        <begin position="50"/>
        <end position="365"/>
    </location>
</feature>
<keyword evidence="1" id="KW-0812">Transmembrane</keyword>
<dbReference type="InterPro" id="IPR013780">
    <property type="entry name" value="Glyco_hydro_b"/>
</dbReference>
<dbReference type="Pfam" id="PF00128">
    <property type="entry name" value="Alpha-amylase"/>
    <property type="match status" value="1"/>
</dbReference>
<dbReference type="EMBL" id="RBZN01000010">
    <property type="protein sequence ID" value="RKQ18105.1"/>
    <property type="molecule type" value="Genomic_DNA"/>
</dbReference>
<protein>
    <submittedName>
        <fullName evidence="3">Alpha-amlyase</fullName>
    </submittedName>
</protein>
<proteinExistence type="predicted"/>
<feature type="transmembrane region" description="Helical" evidence="1">
    <location>
        <begin position="463"/>
        <end position="483"/>
    </location>
</feature>
<reference evidence="3 4" key="1">
    <citation type="journal article" date="2016" name="Antonie Van Leeuwenhoek">
        <title>Lysinibacillus endophyticus sp. nov., an indole-3-acetic acid producing endophytic bacterium isolated from corn root (Zea mays cv. Xinken-5).</title>
        <authorList>
            <person name="Yu J."/>
            <person name="Guan X."/>
            <person name="Liu C."/>
            <person name="Xiang W."/>
            <person name="Yu Z."/>
            <person name="Liu X."/>
            <person name="Wang G."/>
        </authorList>
    </citation>
    <scope>NUCLEOTIDE SEQUENCE [LARGE SCALE GENOMIC DNA]</scope>
    <source>
        <strain evidence="3 4">DSM 100506</strain>
    </source>
</reference>
<dbReference type="SMART" id="SM00642">
    <property type="entry name" value="Aamy"/>
    <property type="match status" value="1"/>
</dbReference>
<evidence type="ECO:0000256" key="1">
    <source>
        <dbReference type="SAM" id="Phobius"/>
    </source>
</evidence>
<dbReference type="Gene3D" id="2.60.40.1180">
    <property type="entry name" value="Golgi alpha-mannosidase II"/>
    <property type="match status" value="1"/>
</dbReference>